<accession>A0AAV6M4W6</accession>
<dbReference type="EMBL" id="JAGKQH010000017">
    <property type="protein sequence ID" value="KAG6575293.1"/>
    <property type="molecule type" value="Genomic_DNA"/>
</dbReference>
<feature type="non-terminal residue" evidence="2">
    <location>
        <position position="1"/>
    </location>
</feature>
<keyword evidence="3" id="KW-1185">Reference proteome</keyword>
<dbReference type="InterPro" id="IPR018121">
    <property type="entry name" value="7-in-absentia-prot_TRAF-dom"/>
</dbReference>
<comment type="caution">
    <text evidence="2">The sequence shown here is derived from an EMBL/GenBank/DDBJ whole genome shotgun (WGS) entry which is preliminary data.</text>
</comment>
<proteinExistence type="predicted"/>
<dbReference type="InterPro" id="IPR052088">
    <property type="entry name" value="E3_ubiquitin-ligase_SINA"/>
</dbReference>
<dbReference type="GO" id="GO:0005737">
    <property type="term" value="C:cytoplasm"/>
    <property type="evidence" value="ECO:0007669"/>
    <property type="project" value="InterPro"/>
</dbReference>
<dbReference type="GO" id="GO:0006511">
    <property type="term" value="P:ubiquitin-dependent protein catabolic process"/>
    <property type="evidence" value="ECO:0007669"/>
    <property type="project" value="InterPro"/>
</dbReference>
<dbReference type="GO" id="GO:0061630">
    <property type="term" value="F:ubiquitin protein ligase activity"/>
    <property type="evidence" value="ECO:0007669"/>
    <property type="project" value="TreeGrafter"/>
</dbReference>
<organism evidence="2 3">
    <name type="scientific">Cucurbita argyrosperma subsp. sororia</name>
    <dbReference type="NCBI Taxonomy" id="37648"/>
    <lineage>
        <taxon>Eukaryota</taxon>
        <taxon>Viridiplantae</taxon>
        <taxon>Streptophyta</taxon>
        <taxon>Embryophyta</taxon>
        <taxon>Tracheophyta</taxon>
        <taxon>Spermatophyta</taxon>
        <taxon>Magnoliopsida</taxon>
        <taxon>eudicotyledons</taxon>
        <taxon>Gunneridae</taxon>
        <taxon>Pentapetalae</taxon>
        <taxon>rosids</taxon>
        <taxon>fabids</taxon>
        <taxon>Cucurbitales</taxon>
        <taxon>Cucurbitaceae</taxon>
        <taxon>Cucurbiteae</taxon>
        <taxon>Cucurbita</taxon>
    </lineage>
</organism>
<name>A0AAV6M4W6_9ROSI</name>
<evidence type="ECO:0000313" key="3">
    <source>
        <dbReference type="Proteomes" id="UP000685013"/>
    </source>
</evidence>
<protein>
    <submittedName>
        <fullName evidence="2">E3 ubiquitin-protein ligase SINAT3</fullName>
    </submittedName>
</protein>
<feature type="domain" description="Seven-in-absentia protein TRAF-like" evidence="1">
    <location>
        <begin position="118"/>
        <end position="177"/>
    </location>
</feature>
<dbReference type="AlphaFoldDB" id="A0AAV6M4W6"/>
<dbReference type="Proteomes" id="UP000685013">
    <property type="component" value="Chromosome 17"/>
</dbReference>
<evidence type="ECO:0000313" key="2">
    <source>
        <dbReference type="EMBL" id="KAG6575293.1"/>
    </source>
</evidence>
<dbReference type="PANTHER" id="PTHR10315">
    <property type="entry name" value="E3 UBIQUITIN PROTEIN LIGASE SIAH"/>
    <property type="match status" value="1"/>
</dbReference>
<sequence>MVRASLFADNRLFLNAPMVIPSVLHVKKGRQPLSDVQTRARRYQQTKHESAVTLDHIPALMLDQTVQLMGIFLFLVSHLRDDHKVDMHSGCTFNHRYVKANPCEVEKCYMDADSFQLGMAPGYMAFLRFHGGRNGMLENYSYSLEVGGNGRKLIWEGNPRSIRDNHKKVRDSHDGSLYNETWRSSFGWRKERAEASDQVRTDLERNRIKQ</sequence>
<gene>
    <name evidence="2" type="primary">SINAT3</name>
    <name evidence="2" type="ORF">SDJN03_25932</name>
</gene>
<reference evidence="2 3" key="1">
    <citation type="journal article" date="2021" name="Hortic Res">
        <title>The domestication of Cucurbita argyrosperma as revealed by the genome of its wild relative.</title>
        <authorList>
            <person name="Barrera-Redondo J."/>
            <person name="Sanchez-de la Vega G."/>
            <person name="Aguirre-Liguori J.A."/>
            <person name="Castellanos-Morales G."/>
            <person name="Gutierrez-Guerrero Y.T."/>
            <person name="Aguirre-Dugua X."/>
            <person name="Aguirre-Planter E."/>
            <person name="Tenaillon M.I."/>
            <person name="Lira-Saade R."/>
            <person name="Eguiarte L.E."/>
        </authorList>
    </citation>
    <scope>NUCLEOTIDE SEQUENCE [LARGE SCALE GENOMIC DNA]</scope>
    <source>
        <strain evidence="2">JBR-2021</strain>
    </source>
</reference>
<dbReference type="PANTHER" id="PTHR10315:SF80">
    <property type="entry name" value="E3 UBIQUITIN-PROTEIN LIGASE SINAT3"/>
    <property type="match status" value="1"/>
</dbReference>
<evidence type="ECO:0000259" key="1">
    <source>
        <dbReference type="Pfam" id="PF03145"/>
    </source>
</evidence>
<dbReference type="Pfam" id="PF03145">
    <property type="entry name" value="Sina_TRAF"/>
    <property type="match status" value="1"/>
</dbReference>